<evidence type="ECO:0000256" key="3">
    <source>
        <dbReference type="ARBA" id="ARBA00022917"/>
    </source>
</evidence>
<dbReference type="GO" id="GO:0003743">
    <property type="term" value="F:translation initiation factor activity"/>
    <property type="evidence" value="ECO:0007669"/>
    <property type="project" value="UniProtKB-KW"/>
</dbReference>
<dbReference type="GO" id="GO:0000049">
    <property type="term" value="F:tRNA binding"/>
    <property type="evidence" value="ECO:0007669"/>
    <property type="project" value="TreeGrafter"/>
</dbReference>
<dbReference type="GO" id="GO:0001731">
    <property type="term" value="P:formation of translation preinitiation complex"/>
    <property type="evidence" value="ECO:0007669"/>
    <property type="project" value="TreeGrafter"/>
</dbReference>
<gene>
    <name evidence="6" type="ORF">TRITD_4Bv1G120660</name>
</gene>
<accession>A0A9R0T407</accession>
<keyword evidence="2" id="KW-0547">Nucleotide-binding</keyword>
<dbReference type="InterPro" id="IPR009001">
    <property type="entry name" value="Transl_elong_EF1A/Init_IF2_C"/>
</dbReference>
<evidence type="ECO:0000313" key="6">
    <source>
        <dbReference type="EMBL" id="VAI06779.1"/>
    </source>
</evidence>
<dbReference type="AlphaFoldDB" id="A0A9R0T407"/>
<reference evidence="6 7" key="1">
    <citation type="submission" date="2017-09" db="EMBL/GenBank/DDBJ databases">
        <authorList>
            <consortium name="International Durum Wheat Genome Sequencing Consortium (IDWGSC)"/>
            <person name="Milanesi L."/>
        </authorList>
    </citation>
    <scope>NUCLEOTIDE SEQUENCE [LARGE SCALE GENOMIC DNA]</scope>
    <source>
        <strain evidence="7">cv. Svevo</strain>
    </source>
</reference>
<keyword evidence="1" id="KW-0396">Initiation factor</keyword>
<dbReference type="SUPFAM" id="SSF50465">
    <property type="entry name" value="EF-Tu/eEF-1alpha/eIF2-gamma C-terminal domain"/>
    <property type="match status" value="1"/>
</dbReference>
<evidence type="ECO:0000256" key="1">
    <source>
        <dbReference type="ARBA" id="ARBA00022540"/>
    </source>
</evidence>
<dbReference type="PANTHER" id="PTHR42854:SF3">
    <property type="entry name" value="EUKARYOTIC TRANSLATION INITIATION FACTOR 2 SUBUNIT 3-RELATED"/>
    <property type="match status" value="1"/>
</dbReference>
<evidence type="ECO:0000259" key="5">
    <source>
        <dbReference type="Pfam" id="PF09173"/>
    </source>
</evidence>
<dbReference type="GO" id="GO:0005850">
    <property type="term" value="C:eukaryotic translation initiation factor 2 complex"/>
    <property type="evidence" value="ECO:0007669"/>
    <property type="project" value="TreeGrafter"/>
</dbReference>
<dbReference type="Proteomes" id="UP000324705">
    <property type="component" value="Chromosome 4B"/>
</dbReference>
<organism evidence="6 7">
    <name type="scientific">Triticum turgidum subsp. durum</name>
    <name type="common">Durum wheat</name>
    <name type="synonym">Triticum durum</name>
    <dbReference type="NCBI Taxonomy" id="4567"/>
    <lineage>
        <taxon>Eukaryota</taxon>
        <taxon>Viridiplantae</taxon>
        <taxon>Streptophyta</taxon>
        <taxon>Embryophyta</taxon>
        <taxon>Tracheophyta</taxon>
        <taxon>Spermatophyta</taxon>
        <taxon>Magnoliopsida</taxon>
        <taxon>Liliopsida</taxon>
        <taxon>Poales</taxon>
        <taxon>Poaceae</taxon>
        <taxon>BOP clade</taxon>
        <taxon>Pooideae</taxon>
        <taxon>Triticodae</taxon>
        <taxon>Triticeae</taxon>
        <taxon>Triticinae</taxon>
        <taxon>Triticum</taxon>
    </lineage>
</organism>
<protein>
    <recommendedName>
        <fullName evidence="5">Initiation factor eIF2 gamma C-terminal domain-containing protein</fullName>
    </recommendedName>
</protein>
<evidence type="ECO:0000256" key="4">
    <source>
        <dbReference type="ARBA" id="ARBA00023134"/>
    </source>
</evidence>
<keyword evidence="4" id="KW-0342">GTP-binding</keyword>
<name>A0A9R0T407_TRITD</name>
<dbReference type="InterPro" id="IPR015256">
    <property type="entry name" value="eIF2g_C"/>
</dbReference>
<dbReference type="PANTHER" id="PTHR42854">
    <property type="entry name" value="EUKARYOTIC TRANSLATION INITIATION FACTOR 2 SUBUNIT 3 FAMILY MEMBER"/>
    <property type="match status" value="1"/>
</dbReference>
<evidence type="ECO:0000313" key="7">
    <source>
        <dbReference type="Proteomes" id="UP000324705"/>
    </source>
</evidence>
<proteinExistence type="predicted"/>
<dbReference type="GO" id="GO:0005525">
    <property type="term" value="F:GTP binding"/>
    <property type="evidence" value="ECO:0007669"/>
    <property type="project" value="UniProtKB-KW"/>
</dbReference>
<feature type="domain" description="Initiation factor eIF2 gamma C-terminal" evidence="5">
    <location>
        <begin position="247"/>
        <end position="333"/>
    </location>
</feature>
<dbReference type="GO" id="GO:0005829">
    <property type="term" value="C:cytosol"/>
    <property type="evidence" value="ECO:0007669"/>
    <property type="project" value="TreeGrafter"/>
</dbReference>
<sequence length="347" mass="37460">MSAEHIAIGLVGYQNGYKSKLLRAFLNDEEHALALCSNEAQIFKCASPDAACYISRKRGHVGSAFCAHPGHESDRVVLSKDVSLLDFPGMGLDEALTILPSTSANSNIGALSTRISNMCTAVYEYHAPAEMIIMDSCIHEDQGTEKTVLTIQGRVLKGVLKKKQQLEIRPGSFSHDDNGQIMCNPVIINVATLDSIGGNDQLEQAAAGDMITVRSNIDYEQIGGIVADMSGFVIGHVDSLPDVLSALKLKVILLPLMFDSYTEDFKEVSIIEKGEVLLVTVGMLSAAAEVRKVVDETTVVVTLKSPICARKEDKVLLLRSANVCWRLIGHGQIEDATVIKIGKAIHG</sequence>
<dbReference type="Gene3D" id="2.40.30.10">
    <property type="entry name" value="Translation factors"/>
    <property type="match status" value="2"/>
</dbReference>
<dbReference type="InterPro" id="IPR009000">
    <property type="entry name" value="Transl_B-barrel_sf"/>
</dbReference>
<keyword evidence="7" id="KW-1185">Reference proteome</keyword>
<evidence type="ECO:0000256" key="2">
    <source>
        <dbReference type="ARBA" id="ARBA00022741"/>
    </source>
</evidence>
<dbReference type="EMBL" id="LT934118">
    <property type="protein sequence ID" value="VAI06779.1"/>
    <property type="molecule type" value="Genomic_DNA"/>
</dbReference>
<dbReference type="SUPFAM" id="SSF50447">
    <property type="entry name" value="Translation proteins"/>
    <property type="match status" value="1"/>
</dbReference>
<dbReference type="Pfam" id="PF09173">
    <property type="entry name" value="eIF2_C"/>
    <property type="match status" value="1"/>
</dbReference>
<dbReference type="Gramene" id="TRITD4Bv1G120660.1">
    <property type="protein sequence ID" value="TRITD4Bv1G120660.1"/>
    <property type="gene ID" value="TRITD4Bv1G120660"/>
</dbReference>
<keyword evidence="3" id="KW-0648">Protein biosynthesis</keyword>
<dbReference type="OMA" id="DSCIHED"/>
<dbReference type="InterPro" id="IPR050543">
    <property type="entry name" value="eIF2G"/>
</dbReference>